<evidence type="ECO:0000256" key="1">
    <source>
        <dbReference type="SAM" id="Phobius"/>
    </source>
</evidence>
<dbReference type="InterPro" id="IPR018154">
    <property type="entry name" value="TLV/ENV_coat_polyprotein"/>
</dbReference>
<evidence type="ECO:0000313" key="3">
    <source>
        <dbReference type="Proteomes" id="UP000694419"/>
    </source>
</evidence>
<organism evidence="2 3">
    <name type="scientific">Calidris pygmaea</name>
    <name type="common">Spoon-billed sandpiper</name>
    <dbReference type="NCBI Taxonomy" id="425635"/>
    <lineage>
        <taxon>Eukaryota</taxon>
        <taxon>Metazoa</taxon>
        <taxon>Chordata</taxon>
        <taxon>Craniata</taxon>
        <taxon>Vertebrata</taxon>
        <taxon>Euteleostomi</taxon>
        <taxon>Archelosauria</taxon>
        <taxon>Archosauria</taxon>
        <taxon>Dinosauria</taxon>
        <taxon>Saurischia</taxon>
        <taxon>Theropoda</taxon>
        <taxon>Coelurosauria</taxon>
        <taxon>Aves</taxon>
        <taxon>Neognathae</taxon>
        <taxon>Neoaves</taxon>
        <taxon>Charadriiformes</taxon>
        <taxon>Scolopacidae</taxon>
        <taxon>Calidris</taxon>
    </lineage>
</organism>
<reference evidence="2" key="1">
    <citation type="submission" date="2025-08" db="UniProtKB">
        <authorList>
            <consortium name="Ensembl"/>
        </authorList>
    </citation>
    <scope>IDENTIFICATION</scope>
</reference>
<sequence>MIVISSTIIIGISRQSRIRNRQPRAFEQHVDGSPIINHTEPDNVIYKMTQGFARMLNFSHWCFKFPSTPSNSCTWFNVRQGPPADCLWSHIHEEKRDDRKDCYPWRSRQKASIQPSVKGPLWNCTNIINCTTGRNLQNSWVWLIPSLRHLISVACLCQNYTKPYPPEMGCNTSISFKDLKYSEKSSGRIPQTMGNCDDSPIYAPRQLTWICSDGTITDMLNPIHPGLQCTLGVPSLCPPYYSEKFISQGLWHPRTKRATNGTGWTVSQQLAVWAEGFFGLGMGHLRTRIMLSNLTAQVETLADLTNDNFELLNAQVQAVSRVTLQNRLVLDMILLKEQGVCGYLKANHEQEECCVTIPNVSLPLRENLQKMKKIAEATHELQDQIKNTWLGNIFAKIGWGFTGWITNLLQTFIVIIICIIVVCIAISCVKRIIVKSISQVRVPPGDWGIPGST</sequence>
<proteinExistence type="predicted"/>
<dbReference type="Pfam" id="PF00429">
    <property type="entry name" value="TLV_coat"/>
    <property type="match status" value="1"/>
</dbReference>
<keyword evidence="1" id="KW-1133">Transmembrane helix</keyword>
<dbReference type="PANTHER" id="PTHR10424">
    <property type="entry name" value="VIRAL ENVELOPE PROTEIN"/>
    <property type="match status" value="1"/>
</dbReference>
<dbReference type="Proteomes" id="UP000694419">
    <property type="component" value="Unplaced"/>
</dbReference>
<feature type="transmembrane region" description="Helical" evidence="1">
    <location>
        <begin position="408"/>
        <end position="429"/>
    </location>
</feature>
<protein>
    <recommendedName>
        <fullName evidence="4">Envelope protein</fullName>
    </recommendedName>
</protein>
<name>A0A8C3KBG7_9CHAR</name>
<keyword evidence="3" id="KW-1185">Reference proteome</keyword>
<dbReference type="AlphaFoldDB" id="A0A8C3KBG7"/>
<evidence type="ECO:0008006" key="4">
    <source>
        <dbReference type="Google" id="ProtNLM"/>
    </source>
</evidence>
<dbReference type="SUPFAM" id="SSF58069">
    <property type="entry name" value="Virus ectodomain"/>
    <property type="match status" value="1"/>
</dbReference>
<accession>A0A8C3KBG7</accession>
<keyword evidence="1" id="KW-0472">Membrane</keyword>
<evidence type="ECO:0000313" key="2">
    <source>
        <dbReference type="Ensembl" id="ENSCPGP00000020683.1"/>
    </source>
</evidence>
<dbReference type="Gene3D" id="1.10.287.210">
    <property type="match status" value="1"/>
</dbReference>
<reference evidence="2" key="2">
    <citation type="submission" date="2025-09" db="UniProtKB">
        <authorList>
            <consortium name="Ensembl"/>
        </authorList>
    </citation>
    <scope>IDENTIFICATION</scope>
</reference>
<dbReference type="Ensembl" id="ENSCPGT00000022659.1">
    <property type="protein sequence ID" value="ENSCPGP00000020683.1"/>
    <property type="gene ID" value="ENSCPGG00000014461.1"/>
</dbReference>
<keyword evidence="1" id="KW-0812">Transmembrane</keyword>